<reference evidence="1" key="1">
    <citation type="journal article" date="2020" name="Nature">
        <title>Giant virus diversity and host interactions through global metagenomics.</title>
        <authorList>
            <person name="Schulz F."/>
            <person name="Roux S."/>
            <person name="Paez-Espino D."/>
            <person name="Jungbluth S."/>
            <person name="Walsh D.A."/>
            <person name="Denef V.J."/>
            <person name="McMahon K.D."/>
            <person name="Konstantinidis K.T."/>
            <person name="Eloe-Fadrosh E.A."/>
            <person name="Kyrpides N.C."/>
            <person name="Woyke T."/>
        </authorList>
    </citation>
    <scope>NUCLEOTIDE SEQUENCE</scope>
    <source>
        <strain evidence="1">GVMAG-M-3300009422-16</strain>
    </source>
</reference>
<proteinExistence type="predicted"/>
<sequence length="271" mass="30800">MSYNKIINPKNGKPVSIYGKKGNSILDGYFNYLIKNKGSSQRGGDPITVTTLPVVVNGGVSDAGEVLKNYWKTQKFIRIMENDKGYNKIKEPNRVTEAETKYDTLLKVGTNINNDASLGEKEFFINMIGELIKMCGGRMKLYKKTQGSQTHEEEIYNVEQFKTMFEKHNENEIQNEIQNGVESGAEEPINNIENYHILLTPRPVHDNFSFKAISSQITKMIDELKVVKDTLNPRAAEEPLVKAEVGLIDKLEEYLNNWFDHVARTGFQSNI</sequence>
<dbReference type="EMBL" id="MN739061">
    <property type="protein sequence ID" value="QHS86771.1"/>
    <property type="molecule type" value="Genomic_DNA"/>
</dbReference>
<name>A0A6C0B4N5_9ZZZZ</name>
<organism evidence="1">
    <name type="scientific">viral metagenome</name>
    <dbReference type="NCBI Taxonomy" id="1070528"/>
    <lineage>
        <taxon>unclassified sequences</taxon>
        <taxon>metagenomes</taxon>
        <taxon>organismal metagenomes</taxon>
    </lineage>
</organism>
<accession>A0A6C0B4N5</accession>
<evidence type="ECO:0000313" key="1">
    <source>
        <dbReference type="EMBL" id="QHS86771.1"/>
    </source>
</evidence>
<dbReference type="AlphaFoldDB" id="A0A6C0B4N5"/>
<protein>
    <submittedName>
        <fullName evidence="1">Uncharacterized protein</fullName>
    </submittedName>
</protein>